<gene>
    <name evidence="2" type="ORF">Pflav_088800</name>
</gene>
<evidence type="ECO:0000313" key="3">
    <source>
        <dbReference type="Proteomes" id="UP000502508"/>
    </source>
</evidence>
<reference evidence="2 3" key="1">
    <citation type="submission" date="2020-03" db="EMBL/GenBank/DDBJ databases">
        <title>Whole genome shotgun sequence of Phytohabitans flavus NBRC 107702.</title>
        <authorList>
            <person name="Komaki H."/>
            <person name="Tamura T."/>
        </authorList>
    </citation>
    <scope>NUCLEOTIDE SEQUENCE [LARGE SCALE GENOMIC DNA]</scope>
    <source>
        <strain evidence="2 3">NBRC 107702</strain>
    </source>
</reference>
<dbReference type="AlphaFoldDB" id="A0A6F8Y8T3"/>
<protein>
    <recommendedName>
        <fullName evidence="1">Helix-turn-helix domain-containing protein</fullName>
    </recommendedName>
</protein>
<organism evidence="2 3">
    <name type="scientific">Phytohabitans flavus</name>
    <dbReference type="NCBI Taxonomy" id="1076124"/>
    <lineage>
        <taxon>Bacteria</taxon>
        <taxon>Bacillati</taxon>
        <taxon>Actinomycetota</taxon>
        <taxon>Actinomycetes</taxon>
        <taxon>Micromonosporales</taxon>
        <taxon>Micromonosporaceae</taxon>
    </lineage>
</organism>
<proteinExistence type="predicted"/>
<dbReference type="InterPro" id="IPR041657">
    <property type="entry name" value="HTH_17"/>
</dbReference>
<dbReference type="KEGG" id="pfla:Pflav_088800"/>
<dbReference type="SUPFAM" id="SSF46955">
    <property type="entry name" value="Putative DNA-binding domain"/>
    <property type="match status" value="1"/>
</dbReference>
<name>A0A6F8Y8T3_9ACTN</name>
<evidence type="ECO:0000259" key="1">
    <source>
        <dbReference type="Pfam" id="PF12728"/>
    </source>
</evidence>
<evidence type="ECO:0000313" key="2">
    <source>
        <dbReference type="EMBL" id="BCB82470.1"/>
    </source>
</evidence>
<accession>A0A6F8Y8T3</accession>
<dbReference type="Pfam" id="PF12728">
    <property type="entry name" value="HTH_17"/>
    <property type="match status" value="1"/>
</dbReference>
<dbReference type="Proteomes" id="UP000502508">
    <property type="component" value="Chromosome"/>
</dbReference>
<dbReference type="EMBL" id="AP022870">
    <property type="protein sequence ID" value="BCB82470.1"/>
    <property type="molecule type" value="Genomic_DNA"/>
</dbReference>
<reference evidence="2 3" key="2">
    <citation type="submission" date="2020-03" db="EMBL/GenBank/DDBJ databases">
        <authorList>
            <person name="Ichikawa N."/>
            <person name="Kimura A."/>
            <person name="Kitahashi Y."/>
            <person name="Uohara A."/>
        </authorList>
    </citation>
    <scope>NUCLEOTIDE SEQUENCE [LARGE SCALE GENOMIC DNA]</scope>
    <source>
        <strain evidence="2 3">NBRC 107702</strain>
    </source>
</reference>
<sequence length="102" mass="11551">MPAALVEILRASTDELSEGHSVTILASEVLLTPAEVGELLGLSRPYVVRLLDQGQIASEFLPDSRHRVVRLADVLDFQRQRERRRMGRQRIVEAIESEDLPY</sequence>
<feature type="domain" description="Helix-turn-helix" evidence="1">
    <location>
        <begin position="30"/>
        <end position="81"/>
    </location>
</feature>
<keyword evidence="3" id="KW-1185">Reference proteome</keyword>
<dbReference type="InterPro" id="IPR009061">
    <property type="entry name" value="DNA-bd_dom_put_sf"/>
</dbReference>